<dbReference type="Proteomes" id="UP001152888">
    <property type="component" value="Unassembled WGS sequence"/>
</dbReference>
<dbReference type="EMBL" id="CAKOFQ010006886">
    <property type="protein sequence ID" value="CAH1979881.1"/>
    <property type="molecule type" value="Genomic_DNA"/>
</dbReference>
<evidence type="ECO:0000313" key="1">
    <source>
        <dbReference type="EMBL" id="CAH1979881.1"/>
    </source>
</evidence>
<accession>A0A9P0PDQ8</accession>
<organism evidence="1 2">
    <name type="scientific">Acanthoscelides obtectus</name>
    <name type="common">Bean weevil</name>
    <name type="synonym">Bruchus obtectus</name>
    <dbReference type="NCBI Taxonomy" id="200917"/>
    <lineage>
        <taxon>Eukaryota</taxon>
        <taxon>Metazoa</taxon>
        <taxon>Ecdysozoa</taxon>
        <taxon>Arthropoda</taxon>
        <taxon>Hexapoda</taxon>
        <taxon>Insecta</taxon>
        <taxon>Pterygota</taxon>
        <taxon>Neoptera</taxon>
        <taxon>Endopterygota</taxon>
        <taxon>Coleoptera</taxon>
        <taxon>Polyphaga</taxon>
        <taxon>Cucujiformia</taxon>
        <taxon>Chrysomeloidea</taxon>
        <taxon>Chrysomelidae</taxon>
        <taxon>Bruchinae</taxon>
        <taxon>Bruchini</taxon>
        <taxon>Acanthoscelides</taxon>
    </lineage>
</organism>
<proteinExistence type="predicted"/>
<name>A0A9P0PDQ8_ACAOB</name>
<gene>
    <name evidence="1" type="ORF">ACAOBT_LOCUS13681</name>
</gene>
<reference evidence="1" key="1">
    <citation type="submission" date="2022-03" db="EMBL/GenBank/DDBJ databases">
        <authorList>
            <person name="Sayadi A."/>
        </authorList>
    </citation>
    <scope>NUCLEOTIDE SEQUENCE</scope>
</reference>
<protein>
    <submittedName>
        <fullName evidence="1">Uncharacterized protein</fullName>
    </submittedName>
</protein>
<sequence>MVHVISLYFVILISKLCLTILKHKLVFLGEGTDLSTVKDIVTQSAEATKLFEALLIFYMNNPEELEFSTLKNSIQRYDSKDSIQSTDSNDSRGQRKVRIFHMHN</sequence>
<keyword evidence="2" id="KW-1185">Reference proteome</keyword>
<comment type="caution">
    <text evidence="1">The sequence shown here is derived from an EMBL/GenBank/DDBJ whole genome shotgun (WGS) entry which is preliminary data.</text>
</comment>
<dbReference type="OrthoDB" id="79452at2759"/>
<evidence type="ECO:0000313" key="2">
    <source>
        <dbReference type="Proteomes" id="UP001152888"/>
    </source>
</evidence>
<dbReference type="AlphaFoldDB" id="A0A9P0PDQ8"/>